<proteinExistence type="predicted"/>
<evidence type="ECO:0000313" key="1">
    <source>
        <dbReference type="EMBL" id="ABX07918.1"/>
    </source>
</evidence>
<reference evidence="1 2" key="1">
    <citation type="journal article" date="2011" name="Stand. Genomic Sci.">
        <title>Complete genome sequence of the filamentous gliding predatory bacterium Herpetosiphon aurantiacus type strain (114-95(T)).</title>
        <authorList>
            <person name="Kiss H."/>
            <person name="Nett M."/>
            <person name="Domin N."/>
            <person name="Martin K."/>
            <person name="Maresca J.A."/>
            <person name="Copeland A."/>
            <person name="Lapidus A."/>
            <person name="Lucas S."/>
            <person name="Berry K.W."/>
            <person name="Glavina Del Rio T."/>
            <person name="Dalin E."/>
            <person name="Tice H."/>
            <person name="Pitluck S."/>
            <person name="Richardson P."/>
            <person name="Bruce D."/>
            <person name="Goodwin L."/>
            <person name="Han C."/>
            <person name="Detter J.C."/>
            <person name="Schmutz J."/>
            <person name="Brettin T."/>
            <person name="Land M."/>
            <person name="Hauser L."/>
            <person name="Kyrpides N.C."/>
            <person name="Ivanova N."/>
            <person name="Goker M."/>
            <person name="Woyke T."/>
            <person name="Klenk H.P."/>
            <person name="Bryant D.A."/>
        </authorList>
    </citation>
    <scope>NUCLEOTIDE SEQUENCE [LARGE SCALE GENOMIC DNA]</scope>
    <source>
        <strain evidence="2">ATCC 23779 / DSM 785 / 114-95</strain>
        <plasmid evidence="1">pHAU02</plasmid>
    </source>
</reference>
<gene>
    <name evidence="1" type="ordered locus">Haur_5291</name>
</gene>
<dbReference type="EMBL" id="CP000877">
    <property type="protein sequence ID" value="ABX07918.1"/>
    <property type="molecule type" value="Genomic_DNA"/>
</dbReference>
<dbReference type="BioCyc" id="HAUR316274:GHYA-5353-MONOMER"/>
<name>A9B9A4_HERA2</name>
<dbReference type="Proteomes" id="UP000000787">
    <property type="component" value="Plasmid pHAU02"/>
</dbReference>
<sequence>MNLLQRILMSIRGMFDMNKPSTKTPFNINQDFAHIGTNYIGERITVNISSQQFVMDAEDSLTLAAGLLISLTSDTEQLTSNFISYVSRVNNGEDKSGIRKLIVKDIDTFSRSIRNINDEFGKLMHNFSHLFIHQAIIKGDLNKDTKYLIKHQIQETSIKFDRAINAINGVVKSLNNATNQYSKAGLETIIIDNCIDNVKKLLVIMVEVKGRFDILALKIR</sequence>
<dbReference type="HOGENOM" id="CLU_1254505_0_0_0"/>
<evidence type="ECO:0000313" key="2">
    <source>
        <dbReference type="Proteomes" id="UP000000787"/>
    </source>
</evidence>
<keyword evidence="2" id="KW-1185">Reference proteome</keyword>
<dbReference type="KEGG" id="hau:Haur_5291"/>
<organism evidence="1 2">
    <name type="scientific">Herpetosiphon aurantiacus (strain ATCC 23779 / DSM 785 / 114-95)</name>
    <dbReference type="NCBI Taxonomy" id="316274"/>
    <lineage>
        <taxon>Bacteria</taxon>
        <taxon>Bacillati</taxon>
        <taxon>Chloroflexota</taxon>
        <taxon>Chloroflexia</taxon>
        <taxon>Herpetosiphonales</taxon>
        <taxon>Herpetosiphonaceae</taxon>
        <taxon>Herpetosiphon</taxon>
    </lineage>
</organism>
<dbReference type="AlphaFoldDB" id="A9B9A4"/>
<geneLocation type="plasmid" evidence="1 2">
    <name>pHAU02</name>
</geneLocation>
<dbReference type="InParanoid" id="A9B9A4"/>
<protein>
    <submittedName>
        <fullName evidence="1">Uncharacterized protein</fullName>
    </submittedName>
</protein>
<keyword evidence="1" id="KW-0614">Plasmid</keyword>
<accession>A9B9A4</accession>